<dbReference type="Pfam" id="PF11783">
    <property type="entry name" value="Cytochrome_cB"/>
    <property type="match status" value="1"/>
</dbReference>
<feature type="signal peptide" evidence="3">
    <location>
        <begin position="1"/>
        <end position="35"/>
    </location>
</feature>
<dbReference type="Proteomes" id="UP000078543">
    <property type="component" value="Unassembled WGS sequence"/>
</dbReference>
<feature type="domain" description="Cytochrome c-552/4" evidence="4">
    <location>
        <begin position="70"/>
        <end position="149"/>
    </location>
</feature>
<reference evidence="5 6" key="1">
    <citation type="submission" date="2016-04" db="EMBL/GenBank/DDBJ databases">
        <title>Draft genome sequence of freshwater magnetotactic bacteria Magnetospirillum marisnigri SP-1 and Magnetospirillum moscoviense BB-1.</title>
        <authorList>
            <person name="Koziaeva V."/>
            <person name="Dziuba M.V."/>
            <person name="Ivanov T.M."/>
            <person name="Kuznetsov B."/>
            <person name="Grouzdev D.S."/>
        </authorList>
    </citation>
    <scope>NUCLEOTIDE SEQUENCE [LARGE SCALE GENOMIC DNA]</scope>
    <source>
        <strain evidence="5 6">BB-1</strain>
    </source>
</reference>
<dbReference type="GO" id="GO:0016491">
    <property type="term" value="F:oxidoreductase activity"/>
    <property type="evidence" value="ECO:0007669"/>
    <property type="project" value="TreeGrafter"/>
</dbReference>
<keyword evidence="6" id="KW-1185">Reference proteome</keyword>
<dbReference type="InterPro" id="IPR023155">
    <property type="entry name" value="Cyt_c-552/4"/>
</dbReference>
<dbReference type="Gene3D" id="1.10.1130.10">
    <property type="entry name" value="Flavocytochrome C3, Chain A"/>
    <property type="match status" value="1"/>
</dbReference>
<dbReference type="PIRSF" id="PIRSF039014">
    <property type="entry name" value="OTR_cyc"/>
    <property type="match status" value="1"/>
</dbReference>
<gene>
    <name evidence="5" type="ORF">A6A05_14530</name>
</gene>
<dbReference type="Pfam" id="PF13435">
    <property type="entry name" value="Cytochrome_C554"/>
    <property type="match status" value="1"/>
</dbReference>
<dbReference type="PANTHER" id="PTHR35038">
    <property type="entry name" value="DISSIMILATORY SULFITE REDUCTASE SIRA"/>
    <property type="match status" value="1"/>
</dbReference>
<evidence type="ECO:0000313" key="5">
    <source>
        <dbReference type="EMBL" id="OAN48791.1"/>
    </source>
</evidence>
<keyword evidence="2" id="KW-0472">Membrane</keyword>
<dbReference type="InterPro" id="IPR036280">
    <property type="entry name" value="Multihaem_cyt_sf"/>
</dbReference>
<evidence type="ECO:0000256" key="3">
    <source>
        <dbReference type="SAM" id="SignalP"/>
    </source>
</evidence>
<evidence type="ECO:0000313" key="6">
    <source>
        <dbReference type="Proteomes" id="UP000078543"/>
    </source>
</evidence>
<sequence>MGTSLPQGGTMLAKSTFFALAALVVALVVGGPAHAAQDAGPSLRQASTADHSKFKDLQGPFASGPEVTKACLSCHTEAAKQVHKSLHWTWDYTNPQTGQKLGKKNIINNFCVSLGTNEPRCTSCHVGFGWKDDGFDFASEANVDCLVCHDRTGSYKKFPTDAGHPNYVEKQFPPGSGKVWPPADLAKVAQNVGPSSRQTCGACHFFGGGGDAVKHGDIDSSLGKPDKALDVHMDANGLNFTCATCHTTTGHITAGSRFATKAVDKNGIDVPGHTDGNRATCESCHGMAPHKNDTFAAKLNDHTDRVACPTCHVPTFARKQATKTVWDWSTAGKLKDGKPFMVKDPSGHVTYDSMKGDFQFAANVVPAYRWFNGDIKYTVKGEKIDDSRMVGINMLGGSAADPAARIWPFKEFKGRQPYDTVNKTLLMPHVFGKDENAFWGNFDWGKALTAGMANAGYPYSGQYGFIDSVYYWPITHMVAPKADAVKCGSCHSAEGRLKDVPGFYMPGRDRFAWLDLIGFGLAGLTLAGVVLHLVLRVALSRRGR</sequence>
<feature type="transmembrane region" description="Helical" evidence="2">
    <location>
        <begin position="511"/>
        <end position="535"/>
    </location>
</feature>
<protein>
    <submittedName>
        <fullName evidence="5">Cytochrome C</fullName>
    </submittedName>
</protein>
<name>A0A178MJ83_9PROT</name>
<dbReference type="AlphaFoldDB" id="A0A178MJ83"/>
<evidence type="ECO:0000256" key="1">
    <source>
        <dbReference type="ARBA" id="ARBA00022729"/>
    </source>
</evidence>
<comment type="caution">
    <text evidence="5">The sequence shown here is derived from an EMBL/GenBank/DDBJ whole genome shotgun (WGS) entry which is preliminary data.</text>
</comment>
<organism evidence="5 6">
    <name type="scientific">Magnetospirillum moscoviense</name>
    <dbReference type="NCBI Taxonomy" id="1437059"/>
    <lineage>
        <taxon>Bacteria</taxon>
        <taxon>Pseudomonadati</taxon>
        <taxon>Pseudomonadota</taxon>
        <taxon>Alphaproteobacteria</taxon>
        <taxon>Rhodospirillales</taxon>
        <taxon>Rhodospirillaceae</taxon>
        <taxon>Magnetospirillum</taxon>
    </lineage>
</organism>
<accession>A0A178MJ83</accession>
<keyword evidence="1 3" id="KW-0732">Signal</keyword>
<dbReference type="OrthoDB" id="9788513at2"/>
<evidence type="ECO:0000256" key="2">
    <source>
        <dbReference type="SAM" id="Phobius"/>
    </source>
</evidence>
<keyword evidence="2" id="KW-0812">Transmembrane</keyword>
<dbReference type="PANTHER" id="PTHR35038:SF5">
    <property type="entry name" value="CYTOCHROME C-TYPE PROTEIN NRFB"/>
    <property type="match status" value="1"/>
</dbReference>
<feature type="chain" id="PRO_5008091982" evidence="3">
    <location>
        <begin position="36"/>
        <end position="544"/>
    </location>
</feature>
<keyword evidence="2" id="KW-1133">Transmembrane helix</keyword>
<dbReference type="SUPFAM" id="SSF48695">
    <property type="entry name" value="Multiheme cytochromes"/>
    <property type="match status" value="1"/>
</dbReference>
<proteinExistence type="predicted"/>
<dbReference type="STRING" id="1437059.A6A05_14530"/>
<evidence type="ECO:0000259" key="4">
    <source>
        <dbReference type="Pfam" id="PF13435"/>
    </source>
</evidence>
<dbReference type="NCBIfam" id="TIGR04315">
    <property type="entry name" value="octaheme_Shew"/>
    <property type="match status" value="1"/>
</dbReference>
<dbReference type="InterPro" id="IPR051829">
    <property type="entry name" value="Multiheme_Cytochr_ET"/>
</dbReference>
<dbReference type="InterPro" id="IPR024673">
    <property type="entry name" value="Octahem_Cyt_c"/>
</dbReference>
<dbReference type="EMBL" id="LWQU01000155">
    <property type="protein sequence ID" value="OAN48791.1"/>
    <property type="molecule type" value="Genomic_DNA"/>
</dbReference>